<feature type="region of interest" description="Disordered" evidence="1">
    <location>
        <begin position="57"/>
        <end position="101"/>
    </location>
</feature>
<sequence length="101" mass="10869">MGRLRLMPTEHVGLHGGAEADGGVQVGDPLQQGQHSSEPCPIFEIDQPVEHVGTHRSFRASIGKRPRGTYDGVRTIGSAGPLDAQPYVGCGQRRRRRGDSV</sequence>
<dbReference type="EMBL" id="SPHZ02000002">
    <property type="protein sequence ID" value="KAF0930899.1"/>
    <property type="molecule type" value="Genomic_DNA"/>
</dbReference>
<name>A0A6G1F234_9ORYZ</name>
<protein>
    <submittedName>
        <fullName evidence="2">Uncharacterized protein</fullName>
    </submittedName>
</protein>
<reference evidence="2 3" key="1">
    <citation type="submission" date="2019-11" db="EMBL/GenBank/DDBJ databases">
        <title>Whole genome sequence of Oryza granulata.</title>
        <authorList>
            <person name="Li W."/>
        </authorList>
    </citation>
    <scope>NUCLEOTIDE SEQUENCE [LARGE SCALE GENOMIC DNA]</scope>
    <source>
        <strain evidence="3">cv. Menghai</strain>
        <tissue evidence="2">Leaf</tissue>
    </source>
</reference>
<evidence type="ECO:0000313" key="2">
    <source>
        <dbReference type="EMBL" id="KAF0930899.1"/>
    </source>
</evidence>
<feature type="compositionally biased region" description="Basic residues" evidence="1">
    <location>
        <begin position="92"/>
        <end position="101"/>
    </location>
</feature>
<comment type="caution">
    <text evidence="2">The sequence shown here is derived from an EMBL/GenBank/DDBJ whole genome shotgun (WGS) entry which is preliminary data.</text>
</comment>
<evidence type="ECO:0000256" key="1">
    <source>
        <dbReference type="SAM" id="MobiDB-lite"/>
    </source>
</evidence>
<proteinExistence type="predicted"/>
<keyword evidence="3" id="KW-1185">Reference proteome</keyword>
<feature type="region of interest" description="Disordered" evidence="1">
    <location>
        <begin position="13"/>
        <end position="41"/>
    </location>
</feature>
<dbReference type="Proteomes" id="UP000479710">
    <property type="component" value="Unassembled WGS sequence"/>
</dbReference>
<accession>A0A6G1F234</accession>
<dbReference type="AlphaFoldDB" id="A0A6G1F234"/>
<gene>
    <name evidence="2" type="ORF">E2562_036993</name>
</gene>
<evidence type="ECO:0000313" key="3">
    <source>
        <dbReference type="Proteomes" id="UP000479710"/>
    </source>
</evidence>
<organism evidence="2 3">
    <name type="scientific">Oryza meyeriana var. granulata</name>
    <dbReference type="NCBI Taxonomy" id="110450"/>
    <lineage>
        <taxon>Eukaryota</taxon>
        <taxon>Viridiplantae</taxon>
        <taxon>Streptophyta</taxon>
        <taxon>Embryophyta</taxon>
        <taxon>Tracheophyta</taxon>
        <taxon>Spermatophyta</taxon>
        <taxon>Magnoliopsida</taxon>
        <taxon>Liliopsida</taxon>
        <taxon>Poales</taxon>
        <taxon>Poaceae</taxon>
        <taxon>BOP clade</taxon>
        <taxon>Oryzoideae</taxon>
        <taxon>Oryzeae</taxon>
        <taxon>Oryzinae</taxon>
        <taxon>Oryza</taxon>
        <taxon>Oryza meyeriana</taxon>
    </lineage>
</organism>
<feature type="compositionally biased region" description="Basic residues" evidence="1">
    <location>
        <begin position="57"/>
        <end position="67"/>
    </location>
</feature>